<dbReference type="EMBL" id="DVGY01000055">
    <property type="protein sequence ID" value="HIR40630.1"/>
    <property type="molecule type" value="Genomic_DNA"/>
</dbReference>
<protein>
    <submittedName>
        <fullName evidence="2">ABC transporter permease</fullName>
    </submittedName>
</protein>
<feature type="transmembrane region" description="Helical" evidence="1">
    <location>
        <begin position="75"/>
        <end position="95"/>
    </location>
</feature>
<feature type="transmembrane region" description="Helical" evidence="1">
    <location>
        <begin position="115"/>
        <end position="136"/>
    </location>
</feature>
<dbReference type="AlphaFoldDB" id="A0A9D1AIC5"/>
<comment type="caution">
    <text evidence="2">The sequence shown here is derived from an EMBL/GenBank/DDBJ whole genome shotgun (WGS) entry which is preliminary data.</text>
</comment>
<keyword evidence="1" id="KW-0472">Membrane</keyword>
<feature type="transmembrane region" description="Helical" evidence="1">
    <location>
        <begin position="51"/>
        <end position="68"/>
    </location>
</feature>
<accession>A0A9D1AIC5</accession>
<keyword evidence="1" id="KW-0812">Transmembrane</keyword>
<evidence type="ECO:0000313" key="2">
    <source>
        <dbReference type="EMBL" id="HIR40630.1"/>
    </source>
</evidence>
<name>A0A9D1AIC5_9FIRM</name>
<reference evidence="2" key="2">
    <citation type="journal article" date="2021" name="PeerJ">
        <title>Extensive microbial diversity within the chicken gut microbiome revealed by metagenomics and culture.</title>
        <authorList>
            <person name="Gilroy R."/>
            <person name="Ravi A."/>
            <person name="Getino M."/>
            <person name="Pursley I."/>
            <person name="Horton D.L."/>
            <person name="Alikhan N.F."/>
            <person name="Baker D."/>
            <person name="Gharbi K."/>
            <person name="Hall N."/>
            <person name="Watson M."/>
            <person name="Adriaenssens E.M."/>
            <person name="Foster-Nyarko E."/>
            <person name="Jarju S."/>
            <person name="Secka A."/>
            <person name="Antonio M."/>
            <person name="Oren A."/>
            <person name="Chaudhuri R.R."/>
            <person name="La Ragione R."/>
            <person name="Hildebrand F."/>
            <person name="Pallen M.J."/>
        </authorList>
    </citation>
    <scope>NUCLEOTIDE SEQUENCE</scope>
    <source>
        <strain evidence="2">CHK184-25365</strain>
    </source>
</reference>
<dbReference type="Pfam" id="PF06541">
    <property type="entry name" value="ABC_trans_CmpB"/>
    <property type="match status" value="1"/>
</dbReference>
<proteinExistence type="predicted"/>
<reference evidence="2" key="1">
    <citation type="submission" date="2020-10" db="EMBL/GenBank/DDBJ databases">
        <authorList>
            <person name="Gilroy R."/>
        </authorList>
    </citation>
    <scope>NUCLEOTIDE SEQUENCE</scope>
    <source>
        <strain evidence="2">CHK184-25365</strain>
    </source>
</reference>
<sequence>MRWKVDHKSDRDYWLDLVLVFFVVSMMGWIWEVVLILVQSGDLTNRGVLHGPWLPIYGSGGVLMIWMKERLPGKWWVFFLSSMAACGVVEYIVSWVLEQIYHTRWWDYTSMPINLNGRICLSGLLVFGLGGLFLVYLLYPRLKRLFSRIPQKNKKVIAFCLGGLFCIDTVYSLAFPNML</sequence>
<organism evidence="2 3">
    <name type="scientific">Candidatus Egerieicola pullicola</name>
    <dbReference type="NCBI Taxonomy" id="2840775"/>
    <lineage>
        <taxon>Bacteria</taxon>
        <taxon>Bacillati</taxon>
        <taxon>Bacillota</taxon>
        <taxon>Clostridia</taxon>
        <taxon>Eubacteriales</taxon>
        <taxon>Oscillospiraceae</taxon>
        <taxon>Oscillospiraceae incertae sedis</taxon>
        <taxon>Candidatus Egerieicola</taxon>
    </lineage>
</organism>
<evidence type="ECO:0000313" key="3">
    <source>
        <dbReference type="Proteomes" id="UP000886749"/>
    </source>
</evidence>
<feature type="transmembrane region" description="Helical" evidence="1">
    <location>
        <begin position="12"/>
        <end position="31"/>
    </location>
</feature>
<feature type="transmembrane region" description="Helical" evidence="1">
    <location>
        <begin position="156"/>
        <end position="174"/>
    </location>
</feature>
<keyword evidence="1" id="KW-1133">Transmembrane helix</keyword>
<dbReference type="InterPro" id="IPR010540">
    <property type="entry name" value="CmpB_TMEM229"/>
</dbReference>
<gene>
    <name evidence="2" type="ORF">IAB36_02255</name>
</gene>
<evidence type="ECO:0000256" key="1">
    <source>
        <dbReference type="SAM" id="Phobius"/>
    </source>
</evidence>
<dbReference type="Proteomes" id="UP000886749">
    <property type="component" value="Unassembled WGS sequence"/>
</dbReference>